<organism evidence="2 3">
    <name type="scientific">Mesocestoides corti</name>
    <name type="common">Flatworm</name>
    <dbReference type="NCBI Taxonomy" id="53468"/>
    <lineage>
        <taxon>Eukaryota</taxon>
        <taxon>Metazoa</taxon>
        <taxon>Spiralia</taxon>
        <taxon>Lophotrochozoa</taxon>
        <taxon>Platyhelminthes</taxon>
        <taxon>Cestoda</taxon>
        <taxon>Eucestoda</taxon>
        <taxon>Cyclophyllidea</taxon>
        <taxon>Mesocestoididae</taxon>
        <taxon>Mesocestoides</taxon>
    </lineage>
</organism>
<name>A0A0R3U354_MESCO</name>
<feature type="compositionally biased region" description="Basic and acidic residues" evidence="1">
    <location>
        <begin position="49"/>
        <end position="80"/>
    </location>
</feature>
<sequence length="1153" mass="129148">MKHYSDGRQHDGSRARVTKKSVAGLYISKQPKSHESTKLPQLSKTKRTVLQDKHETSNLGDKKAFQIHKQKQDAPAERRPNVSIVVEATEQSHAEILANEALKRKRVEQNLDQLIRSIKPTFCRDQSIKPPDQPNKEERNVSNTGTTEQQDSHNASSTIQRHSSFFSMRFDKPGDENDRNLVVEETDYRPPASPSGKEPVLRFNAETEFVDLPFSKDKIRVPPKKIIQLKHLPTDPLAKHRKEKRVFAVGFKLPVKTDSAETLEDSQQIHQAALMRLCEAYTKNLGPEYLRTLMKESVQSIDQSDDEDATPVEWKNGATFVEDATERIWNWDKSLINSKLLLDSQGRSIFTKDLVKGPFRDSPDIFQGSLGPNDCDIKSDLAALLCMDSDSSTDIEFDETDFVKGHTSDSIVRLNGQKPSKTHTRKPEMGNSGLPSTGSMVSAMDSALEVQQEENEKAGENAKPGDVPADASDEPQAAPPAPSGMEADAKMKTTLQAAANSAEPTSTSITSISLTATTSGERRVVRSASAVSGGSILRRRRKGTDTAAATTANKKKKPRFAKRQRQERRARDPIEVPIDVPVEKLQTGLENVAIDWCKIIMASNAPNPMRWFDAMGAMEHQEADAVSLNSEGQGRQREAYGLGKRFVCVAGGLEGLDMMLKHTAEPDQPKAEVLLDCMVKNYKLQMPLAVGDPVRLRELYENTILKNPILYKMVLRRRNILPDDLQAFVARIIETTESSDAVLAALYPSKSNTDLILNAAKEMFASGYLAGGPPCPKGKLDAPKKATKKKADSDEASEGSSEKSSSATEPSTQSSEQPGGPGESSRIESYGSDVNYEKAFGISLRNPSRDILQEVAYHIPEFAYYVRPLFETRWVKIATDKGIEELLPELCTLRNMRQRRLELMKVGFWFTEKEEKEEALKVRQLSRALVTRLCDLLRGPLAALSGSGVWMGLLACLHGIMFWPPIGDFLICKLKTWIPALLLTLYSEYPTVREDGCCVLSFLVCCYHMFSRLQKFCRYLLISNITFALLDAMERYRDTYACFHGTLGYLLHSVPCSAVVDCLLAWVPDIINQPSSALANDWPLFIYYIARHWPDFTMNWNLLYERQVLNLLERGLRQPASKHNARLAIGYFVRRKRLLSTVATCWREGKKDL</sequence>
<protein>
    <submittedName>
        <fullName evidence="4">Dynein axonemal intermediate chain 1</fullName>
    </submittedName>
</protein>
<feature type="compositionally biased region" description="Basic and acidic residues" evidence="1">
    <location>
        <begin position="778"/>
        <end position="793"/>
    </location>
</feature>
<feature type="region of interest" description="Disordered" evidence="1">
    <location>
        <begin position="525"/>
        <end position="572"/>
    </location>
</feature>
<reference evidence="2 3" key="1">
    <citation type="submission" date="2018-10" db="EMBL/GenBank/DDBJ databases">
        <authorList>
            <consortium name="Pathogen Informatics"/>
        </authorList>
    </citation>
    <scope>NUCLEOTIDE SEQUENCE [LARGE SCALE GENOMIC DNA]</scope>
</reference>
<proteinExistence type="predicted"/>
<feature type="compositionally biased region" description="Basic and acidic residues" evidence="1">
    <location>
        <begin position="1"/>
        <end position="14"/>
    </location>
</feature>
<feature type="compositionally biased region" description="Low complexity" evidence="1">
    <location>
        <begin position="526"/>
        <end position="535"/>
    </location>
</feature>
<dbReference type="AlphaFoldDB" id="A0A0R3U354"/>
<reference evidence="4" key="2">
    <citation type="submission" date="2019-11" db="UniProtKB">
        <authorList>
            <consortium name="WormBaseParasite"/>
        </authorList>
    </citation>
    <scope>IDENTIFICATION</scope>
</reference>
<feature type="region of interest" description="Disordered" evidence="1">
    <location>
        <begin position="408"/>
        <end position="486"/>
    </location>
</feature>
<dbReference type="WBParaSite" id="MCU_004733-RA">
    <property type="protein sequence ID" value="MCU_004733-RA"/>
    <property type="gene ID" value="MCU_004733"/>
</dbReference>
<dbReference type="Proteomes" id="UP000267029">
    <property type="component" value="Unassembled WGS sequence"/>
</dbReference>
<evidence type="ECO:0000313" key="4">
    <source>
        <dbReference type="WBParaSite" id="MCU_004733-RA"/>
    </source>
</evidence>
<feature type="compositionally biased region" description="Low complexity" evidence="1">
    <location>
        <begin position="798"/>
        <end position="818"/>
    </location>
</feature>
<accession>A0A0R3U354</accession>
<dbReference type="OrthoDB" id="6233843at2759"/>
<feature type="region of interest" description="Disordered" evidence="1">
    <location>
        <begin position="122"/>
        <end position="177"/>
    </location>
</feature>
<feature type="region of interest" description="Disordered" evidence="1">
    <location>
        <begin position="1"/>
        <end position="81"/>
    </location>
</feature>
<dbReference type="EMBL" id="UXSR01000101">
    <property type="protein sequence ID" value="VDD74960.1"/>
    <property type="molecule type" value="Genomic_DNA"/>
</dbReference>
<gene>
    <name evidence="2" type="ORF">MCOS_LOCUS963</name>
</gene>
<evidence type="ECO:0000313" key="2">
    <source>
        <dbReference type="EMBL" id="VDD74960.1"/>
    </source>
</evidence>
<evidence type="ECO:0000256" key="1">
    <source>
        <dbReference type="SAM" id="MobiDB-lite"/>
    </source>
</evidence>
<feature type="region of interest" description="Disordered" evidence="1">
    <location>
        <begin position="776"/>
        <end position="828"/>
    </location>
</feature>
<feature type="compositionally biased region" description="Polar residues" evidence="1">
    <location>
        <begin position="141"/>
        <end position="166"/>
    </location>
</feature>
<evidence type="ECO:0000313" key="3">
    <source>
        <dbReference type="Proteomes" id="UP000267029"/>
    </source>
</evidence>
<feature type="compositionally biased region" description="Basic residues" evidence="1">
    <location>
        <begin position="553"/>
        <end position="566"/>
    </location>
</feature>
<keyword evidence="3" id="KW-1185">Reference proteome</keyword>